<sequence>MIFYISHGIAGLLVFVFGYELFRIFFGNSVEAIKDELRKARGDEFNKLLRGDFGKALEGQFVEFKIIFFFMLMLAIFFALGAILNAIISDVFERLQYFM</sequence>
<dbReference type="EMBL" id="CZQC01000069">
    <property type="protein sequence ID" value="CUS42703.1"/>
    <property type="molecule type" value="Genomic_DNA"/>
</dbReference>
<gene>
    <name evidence="2" type="ORF">MGWOODY_Tha2676</name>
</gene>
<proteinExistence type="predicted"/>
<feature type="transmembrane region" description="Helical" evidence="1">
    <location>
        <begin position="66"/>
        <end position="88"/>
    </location>
</feature>
<evidence type="ECO:0000256" key="1">
    <source>
        <dbReference type="SAM" id="Phobius"/>
    </source>
</evidence>
<organism evidence="2">
    <name type="scientific">hydrothermal vent metagenome</name>
    <dbReference type="NCBI Taxonomy" id="652676"/>
    <lineage>
        <taxon>unclassified sequences</taxon>
        <taxon>metagenomes</taxon>
        <taxon>ecological metagenomes</taxon>
    </lineage>
</organism>
<name>A0A160TF90_9ZZZZ</name>
<keyword evidence="1" id="KW-1133">Transmembrane helix</keyword>
<evidence type="ECO:0000313" key="2">
    <source>
        <dbReference type="EMBL" id="CUS42703.1"/>
    </source>
</evidence>
<accession>A0A160TF90</accession>
<protein>
    <submittedName>
        <fullName evidence="2">Nucleoside permease</fullName>
    </submittedName>
</protein>
<reference evidence="2" key="1">
    <citation type="submission" date="2015-10" db="EMBL/GenBank/DDBJ databases">
        <authorList>
            <person name="Gilbert D.G."/>
        </authorList>
    </citation>
    <scope>NUCLEOTIDE SEQUENCE</scope>
</reference>
<keyword evidence="1" id="KW-0812">Transmembrane</keyword>
<dbReference type="AlphaFoldDB" id="A0A160TF90"/>
<keyword evidence="1" id="KW-0472">Membrane</keyword>
<feature type="transmembrane region" description="Helical" evidence="1">
    <location>
        <begin position="7"/>
        <end position="26"/>
    </location>
</feature>